<dbReference type="Pfam" id="PF08003">
    <property type="entry name" value="Methyltransf_9"/>
    <property type="match status" value="1"/>
</dbReference>
<dbReference type="NCBIfam" id="TIGR00452">
    <property type="entry name" value="tRNA 5-methoxyuridine(34)/uridine 5-oxyacetic acid(34) synthase CmoB"/>
    <property type="match status" value="1"/>
</dbReference>
<dbReference type="InterPro" id="IPR027555">
    <property type="entry name" value="Mo5U34_MeTrfas-like"/>
</dbReference>
<evidence type="ECO:0000313" key="3">
    <source>
        <dbReference type="EMBL" id="EIM65268.1"/>
    </source>
</evidence>
<dbReference type="Gene3D" id="3.40.50.150">
    <property type="entry name" value="Vaccinia Virus protein VP39"/>
    <property type="match status" value="1"/>
</dbReference>
<dbReference type="eggNOG" id="COG0500">
    <property type="taxonomic scope" value="Bacteria"/>
</dbReference>
<dbReference type="OrthoDB" id="9765084at2"/>
<dbReference type="InterPro" id="IPR029063">
    <property type="entry name" value="SAM-dependent_MTases_sf"/>
</dbReference>
<dbReference type="EMBL" id="CM001488">
    <property type="protein sequence ID" value="EIM65268.1"/>
    <property type="molecule type" value="Genomic_DNA"/>
</dbReference>
<proteinExistence type="inferred from homology"/>
<dbReference type="HOGENOM" id="CLU_052665_0_0_7"/>
<evidence type="ECO:0000313" key="4">
    <source>
        <dbReference type="Proteomes" id="UP000005778"/>
    </source>
</evidence>
<dbReference type="Proteomes" id="UP000005778">
    <property type="component" value="Chromosome"/>
</dbReference>
<dbReference type="GO" id="GO:0002098">
    <property type="term" value="P:tRNA wobble uridine modification"/>
    <property type="evidence" value="ECO:0007669"/>
    <property type="project" value="InterPro"/>
</dbReference>
<dbReference type="STRING" id="879212.DespoDRAFT_03509"/>
<dbReference type="GO" id="GO:0016765">
    <property type="term" value="F:transferase activity, transferring alkyl or aryl (other than methyl) groups"/>
    <property type="evidence" value="ECO:0007669"/>
    <property type="project" value="InterPro"/>
</dbReference>
<keyword evidence="4" id="KW-1185">Reference proteome</keyword>
<reference evidence="3 4" key="2">
    <citation type="submission" date="2012-02" db="EMBL/GenBank/DDBJ databases">
        <title>Improved High-Quality Draft sequence of Desulfobacter postgatei 2ac9.</title>
        <authorList>
            <consortium name="US DOE Joint Genome Institute"/>
            <person name="Lucas S."/>
            <person name="Han J."/>
            <person name="Lapidus A."/>
            <person name="Cheng J.-F."/>
            <person name="Goodwin L."/>
            <person name="Pitluck S."/>
            <person name="Peters L."/>
            <person name="Ovchinnikova G."/>
            <person name="Held B."/>
            <person name="Detter J.C."/>
            <person name="Han C."/>
            <person name="Tapia R."/>
            <person name="Land M."/>
            <person name="Hauser L."/>
            <person name="Kyrpides N."/>
            <person name="Ivanova N."/>
            <person name="Pagani I."/>
            <person name="Orellana R."/>
            <person name="Lovley D."/>
            <person name="Woyke T."/>
        </authorList>
    </citation>
    <scope>NUCLEOTIDE SEQUENCE [LARGE SCALE GENOMIC DNA]</scope>
    <source>
        <strain evidence="3 4">2ac9</strain>
    </source>
</reference>
<sequence length="326" mass="37818">MEHFLEKYGHLGWNQWYDALEKLVKKKRAFLESAKGNFEKLKKVVEELPDIYPNVVDLSSDLLSRAVSIGQACQLLPDEKERLYNGLVQLSPWRKGPFDFFGIHVDSEWQSWMKWERLVPHLPSLKNRKILDIGSSNGYYMFKMAASDPMFALGLEPQSYFYYQYCAAQKYLDLKNVFCLPVAYDELPAMDGFFDLVLCMGILYHRKSPVKMLRQIHDSLVPGGRVVVENLVIRGENNYCLFPFDRYAKMRNVFFIPDLSAMEAWLVRAGFSDIRCVDITDTTSEEQRKTQWIQTESLENFLDPEDPEKTVEGYPAPVRAIFLATA</sequence>
<evidence type="ECO:0000256" key="2">
    <source>
        <dbReference type="ARBA" id="ARBA00022694"/>
    </source>
</evidence>
<organism evidence="3 4">
    <name type="scientific">Desulfobacter postgatei 2ac9</name>
    <dbReference type="NCBI Taxonomy" id="879212"/>
    <lineage>
        <taxon>Bacteria</taxon>
        <taxon>Pseudomonadati</taxon>
        <taxon>Thermodesulfobacteriota</taxon>
        <taxon>Desulfobacteria</taxon>
        <taxon>Desulfobacterales</taxon>
        <taxon>Desulfobacteraceae</taxon>
        <taxon>Desulfobacter</taxon>
    </lineage>
</organism>
<protein>
    <submittedName>
        <fullName evidence="3">Uncharacterized protein</fullName>
    </submittedName>
</protein>
<dbReference type="RefSeq" id="WP_004075290.1">
    <property type="nucleotide sequence ID" value="NZ_CM001488.1"/>
</dbReference>
<dbReference type="CDD" id="cd02440">
    <property type="entry name" value="AdoMet_MTases"/>
    <property type="match status" value="1"/>
</dbReference>
<keyword evidence="1" id="KW-0808">Transferase</keyword>
<gene>
    <name evidence="3" type="ORF">DespoDRAFT_03509</name>
</gene>
<name>I5B705_9BACT</name>
<keyword evidence="2" id="KW-0819">tRNA processing</keyword>
<accession>I5B705</accession>
<dbReference type="NCBIfam" id="NF011650">
    <property type="entry name" value="PRK15068.1"/>
    <property type="match status" value="1"/>
</dbReference>
<reference evidence="3 4" key="1">
    <citation type="submission" date="2011-09" db="EMBL/GenBank/DDBJ databases">
        <authorList>
            <consortium name="US DOE Joint Genome Institute (JGI-PGF)"/>
            <person name="Lucas S."/>
            <person name="Han J."/>
            <person name="Lapidus A."/>
            <person name="Cheng J.-F."/>
            <person name="Goodwin L."/>
            <person name="Pitluck S."/>
            <person name="Peters L."/>
            <person name="Land M.L."/>
            <person name="Hauser L."/>
            <person name="Orellana R."/>
            <person name="Lovley D."/>
            <person name="Woyke T.J."/>
        </authorList>
    </citation>
    <scope>NUCLEOTIDE SEQUENCE [LARGE SCALE GENOMIC DNA]</scope>
    <source>
        <strain evidence="3 4">2ac9</strain>
    </source>
</reference>
<dbReference type="InterPro" id="IPR010017">
    <property type="entry name" value="CmoB"/>
</dbReference>
<dbReference type="AlphaFoldDB" id="I5B705"/>
<dbReference type="SUPFAM" id="SSF53335">
    <property type="entry name" value="S-adenosyl-L-methionine-dependent methyltransferases"/>
    <property type="match status" value="1"/>
</dbReference>
<dbReference type="HAMAP" id="MF_01590">
    <property type="entry name" value="tRNA_carboxymethyltr_CmoB"/>
    <property type="match status" value="1"/>
</dbReference>
<evidence type="ECO:0000256" key="1">
    <source>
        <dbReference type="ARBA" id="ARBA00022679"/>
    </source>
</evidence>